<dbReference type="Proteomes" id="UP000504628">
    <property type="component" value="Chromosome 10"/>
</dbReference>
<feature type="signal peptide" evidence="5">
    <location>
        <begin position="1"/>
        <end position="28"/>
    </location>
</feature>
<dbReference type="GeneID" id="114507245"/>
<dbReference type="GO" id="GO:2000243">
    <property type="term" value="P:positive regulation of reproductive process"/>
    <property type="evidence" value="ECO:0007669"/>
    <property type="project" value="UniProtKB-ARBA"/>
</dbReference>
<evidence type="ECO:0000313" key="8">
    <source>
        <dbReference type="RefSeq" id="XP_028380946.1"/>
    </source>
</evidence>
<dbReference type="GO" id="GO:0005576">
    <property type="term" value="C:extracellular region"/>
    <property type="evidence" value="ECO:0007669"/>
    <property type="project" value="UniProtKB-SubCell"/>
</dbReference>
<feature type="chain" id="PRO_5026934852" evidence="5">
    <location>
        <begin position="29"/>
        <end position="254"/>
    </location>
</feature>
<gene>
    <name evidence="8" type="primary">LOC114507245</name>
</gene>
<proteinExistence type="predicted"/>
<evidence type="ECO:0000256" key="5">
    <source>
        <dbReference type="SAM" id="SignalP"/>
    </source>
</evidence>
<evidence type="ECO:0000256" key="1">
    <source>
        <dbReference type="ARBA" id="ARBA00004613"/>
    </source>
</evidence>
<dbReference type="InParanoid" id="A0A6J2MN95"/>
<evidence type="ECO:0000256" key="3">
    <source>
        <dbReference type="ARBA" id="ARBA00022729"/>
    </source>
</evidence>
<dbReference type="OrthoDB" id="10061449at2759"/>
<evidence type="ECO:0000313" key="7">
    <source>
        <dbReference type="Proteomes" id="UP000504628"/>
    </source>
</evidence>
<keyword evidence="4" id="KW-1015">Disulfide bond</keyword>
<dbReference type="InterPro" id="IPR001254">
    <property type="entry name" value="Trypsin_dom"/>
</dbReference>
<dbReference type="SMART" id="SM00020">
    <property type="entry name" value="Tryp_SPc"/>
    <property type="match status" value="1"/>
</dbReference>
<dbReference type="GO" id="GO:0030141">
    <property type="term" value="C:secretory granule"/>
    <property type="evidence" value="ECO:0007669"/>
    <property type="project" value="TreeGrafter"/>
</dbReference>
<dbReference type="InterPro" id="IPR001314">
    <property type="entry name" value="Peptidase_S1A"/>
</dbReference>
<dbReference type="Gene3D" id="2.40.10.10">
    <property type="entry name" value="Trypsin-like serine proteases"/>
    <property type="match status" value="2"/>
</dbReference>
<protein>
    <submittedName>
        <fullName evidence="8">Serine protease 58-like</fullName>
    </submittedName>
</protein>
<keyword evidence="7" id="KW-1185">Reference proteome</keyword>
<dbReference type="RefSeq" id="XP_028380946.1">
    <property type="nucleotide sequence ID" value="XM_028525145.2"/>
</dbReference>
<accession>A0A6J2MN95</accession>
<dbReference type="SUPFAM" id="SSF50494">
    <property type="entry name" value="Trypsin-like serine proteases"/>
    <property type="match status" value="1"/>
</dbReference>
<evidence type="ECO:0000256" key="4">
    <source>
        <dbReference type="ARBA" id="ARBA00023157"/>
    </source>
</evidence>
<dbReference type="KEGG" id="pdic:114507245"/>
<sequence length="254" mass="27919">MSAPGEIAAAMKFCLIVTLLGATAVVLANESKKEKLSSPGEFTIPYLAYLQSSPEPCVGSLISPEWILTAAHCPLPVKIRLGVFQPTIKNNKEQIRNYSLIVPHPEFNTHTLENDLMMIKLSEAVALNPYVGTIAIALEPLVLNDSCFIPTWRWNEYKNLSDPDILTWTSQYSLPSHECQGILSQRTTANIMCVGQPLSTLYAIKEVSAAPAVCAGRLHGILSWAKGSVTLGSEGFFTEVHPYARWILKIIKSH</sequence>
<dbReference type="InterPro" id="IPR018114">
    <property type="entry name" value="TRYPSIN_HIS"/>
</dbReference>
<feature type="domain" description="Peptidase S1" evidence="6">
    <location>
        <begin position="19"/>
        <end position="252"/>
    </location>
</feature>
<dbReference type="FunFam" id="2.40.10.10:FF:000005">
    <property type="entry name" value="Serine protease 37"/>
    <property type="match status" value="1"/>
</dbReference>
<name>A0A6J2MN95_9CHIR</name>
<dbReference type="FunFam" id="2.40.10.10:FF:000049">
    <property type="entry name" value="probable inactive serine protease 37"/>
    <property type="match status" value="1"/>
</dbReference>
<keyword evidence="3 5" id="KW-0732">Signal</keyword>
<reference evidence="8" key="1">
    <citation type="submission" date="2025-08" db="UniProtKB">
        <authorList>
            <consortium name="RefSeq"/>
        </authorList>
    </citation>
    <scope>IDENTIFICATION</scope>
    <source>
        <tissue evidence="8">Muscle</tissue>
    </source>
</reference>
<dbReference type="Pfam" id="PF00089">
    <property type="entry name" value="Trypsin"/>
    <property type="match status" value="1"/>
</dbReference>
<dbReference type="PANTHER" id="PTHR24271:SF44">
    <property type="entry name" value="1700074P13RIK PROTEIN"/>
    <property type="match status" value="1"/>
</dbReference>
<dbReference type="PRINTS" id="PR00722">
    <property type="entry name" value="CHYMOTRYPSIN"/>
</dbReference>
<dbReference type="AlphaFoldDB" id="A0A6J2MN95"/>
<evidence type="ECO:0000256" key="2">
    <source>
        <dbReference type="ARBA" id="ARBA00022525"/>
    </source>
</evidence>
<dbReference type="PROSITE" id="PS00134">
    <property type="entry name" value="TRYPSIN_HIS"/>
    <property type="match status" value="1"/>
</dbReference>
<comment type="subcellular location">
    <subcellularLocation>
        <location evidence="1">Secreted</location>
    </subcellularLocation>
</comment>
<dbReference type="InterPro" id="IPR009003">
    <property type="entry name" value="Peptidase_S1_PA"/>
</dbReference>
<dbReference type="PROSITE" id="PS50240">
    <property type="entry name" value="TRYPSIN_DOM"/>
    <property type="match status" value="1"/>
</dbReference>
<organism evidence="7 8">
    <name type="scientific">Phyllostomus discolor</name>
    <name type="common">pale spear-nosed bat</name>
    <dbReference type="NCBI Taxonomy" id="89673"/>
    <lineage>
        <taxon>Eukaryota</taxon>
        <taxon>Metazoa</taxon>
        <taxon>Chordata</taxon>
        <taxon>Craniata</taxon>
        <taxon>Vertebrata</taxon>
        <taxon>Euteleostomi</taxon>
        <taxon>Mammalia</taxon>
        <taxon>Eutheria</taxon>
        <taxon>Laurasiatheria</taxon>
        <taxon>Chiroptera</taxon>
        <taxon>Yangochiroptera</taxon>
        <taxon>Phyllostomidae</taxon>
        <taxon>Phyllostominae</taxon>
        <taxon>Phyllostomus</taxon>
    </lineage>
</organism>
<evidence type="ECO:0000259" key="6">
    <source>
        <dbReference type="PROSITE" id="PS50240"/>
    </source>
</evidence>
<dbReference type="PANTHER" id="PTHR24271">
    <property type="entry name" value="KALLIKREIN-RELATED"/>
    <property type="match status" value="1"/>
</dbReference>
<dbReference type="GO" id="GO:0006508">
    <property type="term" value="P:proteolysis"/>
    <property type="evidence" value="ECO:0007669"/>
    <property type="project" value="InterPro"/>
</dbReference>
<keyword evidence="2" id="KW-0964">Secreted</keyword>
<dbReference type="GO" id="GO:0004252">
    <property type="term" value="F:serine-type endopeptidase activity"/>
    <property type="evidence" value="ECO:0007669"/>
    <property type="project" value="InterPro"/>
</dbReference>
<dbReference type="InterPro" id="IPR043504">
    <property type="entry name" value="Peptidase_S1_PA_chymotrypsin"/>
</dbReference>
<dbReference type="FunCoup" id="A0A6J2MN95">
    <property type="interactions" value="5"/>
</dbReference>